<keyword evidence="3" id="KW-1185">Reference proteome</keyword>
<protein>
    <recommendedName>
        <fullName evidence="1">SAP domain-containing protein</fullName>
    </recommendedName>
</protein>
<feature type="domain" description="SAP" evidence="1">
    <location>
        <begin position="100"/>
        <end position="134"/>
    </location>
</feature>
<dbReference type="PROSITE" id="PS50800">
    <property type="entry name" value="SAP"/>
    <property type="match status" value="1"/>
</dbReference>
<name>A0AAD9V164_ACRCE</name>
<dbReference type="SMART" id="SM00513">
    <property type="entry name" value="SAP"/>
    <property type="match status" value="1"/>
</dbReference>
<dbReference type="EMBL" id="JARQWQ010000052">
    <property type="protein sequence ID" value="KAK2557030.1"/>
    <property type="molecule type" value="Genomic_DNA"/>
</dbReference>
<evidence type="ECO:0000259" key="1">
    <source>
        <dbReference type="PROSITE" id="PS50800"/>
    </source>
</evidence>
<dbReference type="InterPro" id="IPR003034">
    <property type="entry name" value="SAP_dom"/>
</dbReference>
<organism evidence="2 3">
    <name type="scientific">Acropora cervicornis</name>
    <name type="common">Staghorn coral</name>
    <dbReference type="NCBI Taxonomy" id="6130"/>
    <lineage>
        <taxon>Eukaryota</taxon>
        <taxon>Metazoa</taxon>
        <taxon>Cnidaria</taxon>
        <taxon>Anthozoa</taxon>
        <taxon>Hexacorallia</taxon>
        <taxon>Scleractinia</taxon>
        <taxon>Astrocoeniina</taxon>
        <taxon>Acroporidae</taxon>
        <taxon>Acropora</taxon>
    </lineage>
</organism>
<comment type="caution">
    <text evidence="2">The sequence shown here is derived from an EMBL/GenBank/DDBJ whole genome shotgun (WGS) entry which is preliminary data.</text>
</comment>
<sequence length="138" mass="15538">MVAYAIPYHASLLFNNYDIGFGILSLQLKESKHSGIKHDLFLTNCSRSTGSLGKWWQVMRANYVKAFYLPEDHPMPSMYVSHYESRMPSQGTQSSQHLTPKELSVAQLKKELKNRGLSTTGNKDILSRSLEGCLASQV</sequence>
<dbReference type="AlphaFoldDB" id="A0AAD9V164"/>
<dbReference type="Pfam" id="PF02037">
    <property type="entry name" value="SAP"/>
    <property type="match status" value="1"/>
</dbReference>
<dbReference type="Proteomes" id="UP001249851">
    <property type="component" value="Unassembled WGS sequence"/>
</dbReference>
<reference evidence="2" key="1">
    <citation type="journal article" date="2023" name="G3 (Bethesda)">
        <title>Whole genome assembly and annotation of the endangered Caribbean coral Acropora cervicornis.</title>
        <authorList>
            <person name="Selwyn J.D."/>
            <person name="Vollmer S.V."/>
        </authorList>
    </citation>
    <scope>NUCLEOTIDE SEQUENCE</scope>
    <source>
        <strain evidence="2">K2</strain>
    </source>
</reference>
<gene>
    <name evidence="2" type="ORF">P5673_020881</name>
</gene>
<proteinExistence type="predicted"/>
<dbReference type="InterPro" id="IPR036361">
    <property type="entry name" value="SAP_dom_sf"/>
</dbReference>
<dbReference type="SUPFAM" id="SSF68906">
    <property type="entry name" value="SAP domain"/>
    <property type="match status" value="1"/>
</dbReference>
<evidence type="ECO:0000313" key="2">
    <source>
        <dbReference type="EMBL" id="KAK2557030.1"/>
    </source>
</evidence>
<accession>A0AAD9V164</accession>
<dbReference type="Gene3D" id="1.10.720.30">
    <property type="entry name" value="SAP domain"/>
    <property type="match status" value="1"/>
</dbReference>
<reference evidence="2" key="2">
    <citation type="journal article" date="2023" name="Science">
        <title>Genomic signatures of disease resistance in endangered staghorn corals.</title>
        <authorList>
            <person name="Vollmer S.V."/>
            <person name="Selwyn J.D."/>
            <person name="Despard B.A."/>
            <person name="Roesel C.L."/>
        </authorList>
    </citation>
    <scope>NUCLEOTIDE SEQUENCE</scope>
    <source>
        <strain evidence="2">K2</strain>
    </source>
</reference>
<evidence type="ECO:0000313" key="3">
    <source>
        <dbReference type="Proteomes" id="UP001249851"/>
    </source>
</evidence>